<evidence type="ECO:0000313" key="2">
    <source>
        <dbReference type="Proteomes" id="UP001295794"/>
    </source>
</evidence>
<dbReference type="Proteomes" id="UP001295794">
    <property type="component" value="Unassembled WGS sequence"/>
</dbReference>
<evidence type="ECO:0000313" key="1">
    <source>
        <dbReference type="EMBL" id="CAK5284668.1"/>
    </source>
</evidence>
<organism evidence="1 2">
    <name type="scientific">Mycena citricolor</name>
    <dbReference type="NCBI Taxonomy" id="2018698"/>
    <lineage>
        <taxon>Eukaryota</taxon>
        <taxon>Fungi</taxon>
        <taxon>Dikarya</taxon>
        <taxon>Basidiomycota</taxon>
        <taxon>Agaricomycotina</taxon>
        <taxon>Agaricomycetes</taxon>
        <taxon>Agaricomycetidae</taxon>
        <taxon>Agaricales</taxon>
        <taxon>Marasmiineae</taxon>
        <taxon>Mycenaceae</taxon>
        <taxon>Mycena</taxon>
    </lineage>
</organism>
<dbReference type="AlphaFoldDB" id="A0AAD2HYU9"/>
<sequence length="74" mass="8537">MDLQFHLLMGIVELGRDWARIEYSRLGKIPSRSAIRSRGIVGLFDHRRVKSLGGKNLPYNIDDFARRYASICTE</sequence>
<accession>A0AAD2HYU9</accession>
<protein>
    <submittedName>
        <fullName evidence="1">Uncharacterized protein</fullName>
    </submittedName>
</protein>
<name>A0AAD2HYU9_9AGAR</name>
<comment type="caution">
    <text evidence="1">The sequence shown here is derived from an EMBL/GenBank/DDBJ whole genome shotgun (WGS) entry which is preliminary data.</text>
</comment>
<gene>
    <name evidence="1" type="ORF">MYCIT1_LOCUS38058</name>
</gene>
<keyword evidence="2" id="KW-1185">Reference proteome</keyword>
<proteinExistence type="predicted"/>
<reference evidence="1" key="1">
    <citation type="submission" date="2023-11" db="EMBL/GenBank/DDBJ databases">
        <authorList>
            <person name="De Vega J J."/>
            <person name="De Vega J J."/>
        </authorList>
    </citation>
    <scope>NUCLEOTIDE SEQUENCE</scope>
</reference>
<dbReference type="EMBL" id="CAVNYO010000480">
    <property type="protein sequence ID" value="CAK5284668.1"/>
    <property type="molecule type" value="Genomic_DNA"/>
</dbReference>